<keyword evidence="1" id="KW-0732">Signal</keyword>
<evidence type="ECO:0000313" key="2">
    <source>
        <dbReference type="EMBL" id="GBM47369.1"/>
    </source>
</evidence>
<comment type="caution">
    <text evidence="2">The sequence shown here is derived from an EMBL/GenBank/DDBJ whole genome shotgun (WGS) entry which is preliminary data.</text>
</comment>
<name>A0A4Y2G455_ARAVE</name>
<evidence type="ECO:0000256" key="1">
    <source>
        <dbReference type="SAM" id="SignalP"/>
    </source>
</evidence>
<keyword evidence="3" id="KW-1185">Reference proteome</keyword>
<dbReference type="Proteomes" id="UP000499080">
    <property type="component" value="Unassembled WGS sequence"/>
</dbReference>
<reference evidence="2 3" key="1">
    <citation type="journal article" date="2019" name="Sci. Rep.">
        <title>Orb-weaving spider Araneus ventricosus genome elucidates the spidroin gene catalogue.</title>
        <authorList>
            <person name="Kono N."/>
            <person name="Nakamura H."/>
            <person name="Ohtoshi R."/>
            <person name="Moran D.A.P."/>
            <person name="Shinohara A."/>
            <person name="Yoshida Y."/>
            <person name="Fujiwara M."/>
            <person name="Mori M."/>
            <person name="Tomita M."/>
            <person name="Arakawa K."/>
        </authorList>
    </citation>
    <scope>NUCLEOTIDE SEQUENCE [LARGE SCALE GENOMIC DNA]</scope>
</reference>
<organism evidence="2 3">
    <name type="scientific">Araneus ventricosus</name>
    <name type="common">Orbweaver spider</name>
    <name type="synonym">Epeira ventricosa</name>
    <dbReference type="NCBI Taxonomy" id="182803"/>
    <lineage>
        <taxon>Eukaryota</taxon>
        <taxon>Metazoa</taxon>
        <taxon>Ecdysozoa</taxon>
        <taxon>Arthropoda</taxon>
        <taxon>Chelicerata</taxon>
        <taxon>Arachnida</taxon>
        <taxon>Araneae</taxon>
        <taxon>Araneomorphae</taxon>
        <taxon>Entelegynae</taxon>
        <taxon>Araneoidea</taxon>
        <taxon>Araneidae</taxon>
        <taxon>Araneus</taxon>
    </lineage>
</organism>
<dbReference type="EMBL" id="BGPR01001176">
    <property type="protein sequence ID" value="GBM47369.1"/>
    <property type="molecule type" value="Genomic_DNA"/>
</dbReference>
<accession>A0A4Y2G455</accession>
<evidence type="ECO:0008006" key="4">
    <source>
        <dbReference type="Google" id="ProtNLM"/>
    </source>
</evidence>
<feature type="chain" id="PRO_5021197870" description="VWFA domain-containing protein" evidence="1">
    <location>
        <begin position="23"/>
        <end position="85"/>
    </location>
</feature>
<dbReference type="AlphaFoldDB" id="A0A4Y2G455"/>
<protein>
    <recommendedName>
        <fullName evidence="4">VWFA domain-containing protein</fullName>
    </recommendedName>
</protein>
<sequence>MNSSEPAQSAVILFLSLESVSGTDIYSRMKSIVPPYSTESTHIVQFADDAVNLITDVQVQLTCRYAVKHTAQSIASVDDLTEDNR</sequence>
<evidence type="ECO:0000313" key="3">
    <source>
        <dbReference type="Proteomes" id="UP000499080"/>
    </source>
</evidence>
<gene>
    <name evidence="2" type="ORF">AVEN_66115_1</name>
</gene>
<proteinExistence type="predicted"/>
<feature type="signal peptide" evidence="1">
    <location>
        <begin position="1"/>
        <end position="22"/>
    </location>
</feature>